<dbReference type="STRING" id="1117702.AQZ52_01070"/>
<reference evidence="2 3" key="1">
    <citation type="submission" date="2015-10" db="EMBL/GenBank/DDBJ databases">
        <title>Draft genome sequence of Novosphingobium fuchskuhlense DSM 25065 isolated from a surface water sample of the southwest basin of Lake Grosse Fuchskuhle.</title>
        <authorList>
            <person name="Ruckert C."/>
            <person name="Winkler A."/>
            <person name="Glaeser J."/>
            <person name="Grossart H.-P."/>
            <person name="Kalinowski J."/>
            <person name="Glaeser S."/>
        </authorList>
    </citation>
    <scope>NUCLEOTIDE SEQUENCE [LARGE SCALE GENOMIC DNA]</scope>
    <source>
        <strain evidence="2 3">FNE08-7</strain>
    </source>
</reference>
<dbReference type="GO" id="GO:0051920">
    <property type="term" value="F:peroxiredoxin activity"/>
    <property type="evidence" value="ECO:0007669"/>
    <property type="project" value="InterPro"/>
</dbReference>
<gene>
    <name evidence="2" type="ORF">AQZ52_01070</name>
</gene>
<dbReference type="Gene3D" id="1.20.1290.10">
    <property type="entry name" value="AhpD-like"/>
    <property type="match status" value="1"/>
</dbReference>
<feature type="domain" description="Carboxymuconolactone decarboxylase-like" evidence="1">
    <location>
        <begin position="42"/>
        <end position="120"/>
    </location>
</feature>
<keyword evidence="2" id="KW-0575">Peroxidase</keyword>
<dbReference type="Proteomes" id="UP000058012">
    <property type="component" value="Unassembled WGS sequence"/>
</dbReference>
<dbReference type="NCBIfam" id="TIGR01926">
    <property type="entry name" value="peroxid_rel"/>
    <property type="match status" value="1"/>
</dbReference>
<dbReference type="InterPro" id="IPR004675">
    <property type="entry name" value="AhpD_core"/>
</dbReference>
<evidence type="ECO:0000313" key="3">
    <source>
        <dbReference type="Proteomes" id="UP000058012"/>
    </source>
</evidence>
<dbReference type="InterPro" id="IPR003779">
    <property type="entry name" value="CMD-like"/>
</dbReference>
<dbReference type="OrthoDB" id="9808310at2"/>
<dbReference type="Pfam" id="PF02627">
    <property type="entry name" value="CMD"/>
    <property type="match status" value="1"/>
</dbReference>
<keyword evidence="3" id="KW-1185">Reference proteome</keyword>
<sequence>MSRIPTPASVADAPEASRPLLEAVNKALGTVPNLHRLVATSPAALEGYLAMNGALGKGKLPAATRERIALAVAELNGCDYCLSAHTYLGKNLARLDDAEITANRNGTSNDPKADAAVRFATQLVKARGHVSAAEVEAVRAAGYTDAQALEIVQHVALNTWTNYVNSAFQTEIDFPVVTARPAALIPA</sequence>
<name>A0A124JWR1_9SPHN</name>
<comment type="caution">
    <text evidence="2">The sequence shown here is derived from an EMBL/GenBank/DDBJ whole genome shotgun (WGS) entry which is preliminary data.</text>
</comment>
<dbReference type="SUPFAM" id="SSF69118">
    <property type="entry name" value="AhpD-like"/>
    <property type="match status" value="1"/>
</dbReference>
<evidence type="ECO:0000259" key="1">
    <source>
        <dbReference type="Pfam" id="PF02627"/>
    </source>
</evidence>
<dbReference type="AlphaFoldDB" id="A0A124JWR1"/>
<protein>
    <submittedName>
        <fullName evidence="2">Alkylhydroperoxidase</fullName>
    </submittedName>
</protein>
<dbReference type="RefSeq" id="WP_067906111.1">
    <property type="nucleotide sequence ID" value="NZ_KQ954244.1"/>
</dbReference>
<accession>A0A124JWR1</accession>
<evidence type="ECO:0000313" key="2">
    <source>
        <dbReference type="EMBL" id="KUR73594.1"/>
    </source>
</evidence>
<organism evidence="2 3">
    <name type="scientific">Novosphingobium fuchskuhlense</name>
    <dbReference type="NCBI Taxonomy" id="1117702"/>
    <lineage>
        <taxon>Bacteria</taxon>
        <taxon>Pseudomonadati</taxon>
        <taxon>Pseudomonadota</taxon>
        <taxon>Alphaproteobacteria</taxon>
        <taxon>Sphingomonadales</taxon>
        <taxon>Sphingomonadaceae</taxon>
        <taxon>Novosphingobium</taxon>
    </lineage>
</organism>
<dbReference type="EMBL" id="LLZS01000001">
    <property type="protein sequence ID" value="KUR73594.1"/>
    <property type="molecule type" value="Genomic_DNA"/>
</dbReference>
<dbReference type="PANTHER" id="PTHR35446">
    <property type="entry name" value="SI:CH211-175M2.5"/>
    <property type="match status" value="1"/>
</dbReference>
<dbReference type="NCBIfam" id="TIGR00778">
    <property type="entry name" value="ahpD_dom"/>
    <property type="match status" value="1"/>
</dbReference>
<dbReference type="InterPro" id="IPR029032">
    <property type="entry name" value="AhpD-like"/>
</dbReference>
<keyword evidence="2" id="KW-0560">Oxidoreductase</keyword>
<dbReference type="PANTHER" id="PTHR35446:SF3">
    <property type="entry name" value="CMD DOMAIN-CONTAINING PROTEIN"/>
    <property type="match status" value="1"/>
</dbReference>
<dbReference type="InterPro" id="IPR010195">
    <property type="entry name" value="Uncharacterised_peroxidase-rel"/>
</dbReference>
<proteinExistence type="predicted"/>